<sequence>MIADVVTVVLIIGGLAFFTAGTVGLIRFPDPVTRLHALVKADNFGIGLILLGLMAQADSVAVVGKLLLIWFLAMFATATNEALLASRARSREDGA</sequence>
<dbReference type="Proteomes" id="UP000183263">
    <property type="component" value="Unassembled WGS sequence"/>
</dbReference>
<evidence type="ECO:0000313" key="2">
    <source>
        <dbReference type="EMBL" id="SDH18465.1"/>
    </source>
</evidence>
<evidence type="ECO:0000313" key="3">
    <source>
        <dbReference type="Proteomes" id="UP000183263"/>
    </source>
</evidence>
<evidence type="ECO:0000256" key="1">
    <source>
        <dbReference type="ARBA" id="ARBA00008404"/>
    </source>
</evidence>
<proteinExistence type="inferred from homology"/>
<keyword evidence="3" id="KW-1185">Reference proteome</keyword>
<dbReference type="AlphaFoldDB" id="A0A1G8ABR4"/>
<dbReference type="RefSeq" id="WP_072735957.1">
    <property type="nucleotide sequence ID" value="NZ_CP048813.1"/>
</dbReference>
<dbReference type="PANTHER" id="PTHR34703">
    <property type="entry name" value="ANTIPORTER SUBUNIT MNHG2-RELATED"/>
    <property type="match status" value="1"/>
</dbReference>
<accession>A0A1G8ABR4</accession>
<dbReference type="OrthoDB" id="4427992at2"/>
<dbReference type="EMBL" id="FNDN01000001">
    <property type="protein sequence ID" value="SDH18465.1"/>
    <property type="molecule type" value="Genomic_DNA"/>
</dbReference>
<protein>
    <submittedName>
        <fullName evidence="2">Multicomponent Na+:H+ antiporter subunit G</fullName>
    </submittedName>
</protein>
<dbReference type="InterPro" id="IPR005133">
    <property type="entry name" value="PhaG_MnhG_YufB"/>
</dbReference>
<dbReference type="GO" id="GO:0015385">
    <property type="term" value="F:sodium:proton antiporter activity"/>
    <property type="evidence" value="ECO:0007669"/>
    <property type="project" value="TreeGrafter"/>
</dbReference>
<organism evidence="2 3">
    <name type="scientific">Rhodococcus triatomae</name>
    <dbReference type="NCBI Taxonomy" id="300028"/>
    <lineage>
        <taxon>Bacteria</taxon>
        <taxon>Bacillati</taxon>
        <taxon>Actinomycetota</taxon>
        <taxon>Actinomycetes</taxon>
        <taxon>Mycobacteriales</taxon>
        <taxon>Nocardiaceae</taxon>
        <taxon>Rhodococcus</taxon>
    </lineage>
</organism>
<dbReference type="Pfam" id="PF03334">
    <property type="entry name" value="PhaG_MnhG_YufB"/>
    <property type="match status" value="1"/>
</dbReference>
<dbReference type="PANTHER" id="PTHR34703:SF1">
    <property type="entry name" value="ANTIPORTER SUBUNIT MNHG2-RELATED"/>
    <property type="match status" value="1"/>
</dbReference>
<reference evidence="2 3" key="1">
    <citation type="submission" date="2016-10" db="EMBL/GenBank/DDBJ databases">
        <authorList>
            <person name="de Groot N.N."/>
        </authorList>
    </citation>
    <scope>NUCLEOTIDE SEQUENCE [LARGE SCALE GENOMIC DNA]</scope>
    <source>
        <strain evidence="2 3">DSM 44892</strain>
    </source>
</reference>
<comment type="similarity">
    <text evidence="1">Belongs to the CPA3 antiporters (TC 2.A.63) subunit G family.</text>
</comment>
<name>A0A1G8ABR4_9NOCA</name>
<gene>
    <name evidence="2" type="ORF">SAMN05444695_101382</name>
</gene>